<feature type="transmembrane region" description="Helical" evidence="1">
    <location>
        <begin position="407"/>
        <end position="424"/>
    </location>
</feature>
<dbReference type="Proteomes" id="UP000009320">
    <property type="component" value="Unassembled WGS sequence"/>
</dbReference>
<dbReference type="STRING" id="1423758.FC41_GL000984"/>
<evidence type="ECO:0000256" key="1">
    <source>
        <dbReference type="SAM" id="Phobius"/>
    </source>
</evidence>
<evidence type="ECO:0000313" key="2">
    <source>
        <dbReference type="EMBL" id="CCI81808.1"/>
    </source>
</evidence>
<evidence type="ECO:0000313" key="3">
    <source>
        <dbReference type="Proteomes" id="UP000009320"/>
    </source>
</evidence>
<feature type="transmembrane region" description="Helical" evidence="1">
    <location>
        <begin position="319"/>
        <end position="339"/>
    </location>
</feature>
<feature type="transmembrane region" description="Helical" evidence="1">
    <location>
        <begin position="223"/>
        <end position="246"/>
    </location>
</feature>
<dbReference type="AlphaFoldDB" id="I7IVP6"/>
<dbReference type="GeneID" id="82847049"/>
<sequence length="841" mass="96817">MQLNEEKKNDLLLYLLAFIIPTAIFLIYFACRKSDILTVDLGQQYVDFIAFFKNNLFKNPLSLIYNFNQGLGASFIATSAYYLASPLNLLLFLIPKQFLPQGILLIISLKLGLIGLSSYYLWQKNFTLTRKIFALAASLAFALSGYAVCYNLNLMWLDTLILLPLLIDAINKIFFQPKQFNYLCLITFLIWFTNFYTGYMALLFGLLYFVCQSIIQKCNKSIVKSYLTASILATLLDSFILLPTFLELLAGKVHSDTQWNLNWQFMPLNAFNKLVTGSFSFHEMSNGWPNIYFTISFFLLSLLYFFSHHFCLKEKITNFILLFLTFISLSFNPLVLITHMGQFPVWYPARGSFIYIFFSLTLALQFLKKQVIISKKQILLAIFISLLLIILWTFNLKNVAFLNSTKIIISCIFIICTILLFIFINNKYACLLFYGLIGLEVSINLILSLNAISYQKNSDYVTYTRNLSALINKIKIKDHSFYRIEKNFNHTDNDPLSDNYFGVSNFNSISNAKTITFVDSLGLKNNENSYSYQYSDLLTDSLLGIKYLIVAPFNSNKSQFNEHYYRSDLNKKILKSQKSQLQIIKNNYAFPIIMQINTPANIKLNAPATENQNNLFDALTNTHTHLFQPIFWPVAQLKNIKQDGSIYRKINNHKTAEITFNFVPDTNDTYYLELSPDITSSAASISINHNFIDNEDLGTTSKIIPLANNDQGKIIKISLSLHEKEINLGACHLYQFNNFLYKESAKSFIKKQPKSYPNSALSLKFKNHSNKTSYIKTTIPYSKNWLVFDNGKLIKTNTWLNTFLSFKLSKGTHRVKLIYIPFSFLFGILISLLALIFFLRA</sequence>
<keyword evidence="3" id="KW-1185">Reference proteome</keyword>
<keyword evidence="1" id="KW-1133">Transmembrane helix</keyword>
<comment type="caution">
    <text evidence="2">The sequence shown here is derived from an EMBL/GenBank/DDBJ whole genome shotgun (WGS) entry which is preliminary data.</text>
</comment>
<dbReference type="EMBL" id="CAKE01000010">
    <property type="protein sequence ID" value="CCI81808.1"/>
    <property type="molecule type" value="Genomic_DNA"/>
</dbReference>
<feature type="transmembrane region" description="Helical" evidence="1">
    <location>
        <begin position="345"/>
        <end position="366"/>
    </location>
</feature>
<feature type="transmembrane region" description="Helical" evidence="1">
    <location>
        <begin position="12"/>
        <end position="31"/>
    </location>
</feature>
<keyword evidence="1" id="KW-0472">Membrane</keyword>
<feature type="transmembrane region" description="Helical" evidence="1">
    <location>
        <begin position="180"/>
        <end position="211"/>
    </location>
</feature>
<keyword evidence="1" id="KW-0812">Transmembrane</keyword>
<dbReference type="eggNOG" id="COG4485">
    <property type="taxonomic scope" value="Bacteria"/>
</dbReference>
<dbReference type="OrthoDB" id="9815466at2"/>
<reference evidence="2 3" key="1">
    <citation type="submission" date="2012-06" db="EMBL/GenBank/DDBJ databases">
        <title>Draft Genome Sequence of Lactobacillus hominis Strain CRBIP 24.179T, isolated from human intestine.</title>
        <authorList>
            <person name="Cousin S."/>
            <person name="Ma L."/>
            <person name="Bizet C."/>
            <person name="Loux V."/>
            <person name="Bouchier C."/>
            <person name="Clermont D."/>
            <person name="Creno S."/>
        </authorList>
    </citation>
    <scope>NUCLEOTIDE SEQUENCE [LARGE SCALE GENOMIC DNA]</scope>
    <source>
        <strain evidence="3">CRBIP 24.179T</strain>
    </source>
</reference>
<dbReference type="InterPro" id="IPR018580">
    <property type="entry name" value="Uncharacterised_YfhO"/>
</dbReference>
<feature type="transmembrane region" description="Helical" evidence="1">
    <location>
        <begin position="817"/>
        <end position="839"/>
    </location>
</feature>
<dbReference type="Pfam" id="PF09586">
    <property type="entry name" value="YfhO"/>
    <property type="match status" value="1"/>
</dbReference>
<feature type="transmembrane region" description="Helical" evidence="1">
    <location>
        <begin position="290"/>
        <end position="307"/>
    </location>
</feature>
<proteinExistence type="predicted"/>
<dbReference type="PATRIC" id="fig|1423758.3.peg.995"/>
<feature type="transmembrane region" description="Helical" evidence="1">
    <location>
        <begin position="63"/>
        <end position="83"/>
    </location>
</feature>
<feature type="transmembrane region" description="Helical" evidence="1">
    <location>
        <begin position="103"/>
        <end position="122"/>
    </location>
</feature>
<dbReference type="PANTHER" id="PTHR38454:SF1">
    <property type="entry name" value="INTEGRAL MEMBRANE PROTEIN"/>
    <property type="match status" value="1"/>
</dbReference>
<name>I7IVP6_9LACO</name>
<feature type="transmembrane region" description="Helical" evidence="1">
    <location>
        <begin position="431"/>
        <end position="452"/>
    </location>
</feature>
<protein>
    <submittedName>
        <fullName evidence="2">Bacterial membrane protein</fullName>
    </submittedName>
</protein>
<dbReference type="RefSeq" id="WP_008470707.1">
    <property type="nucleotide sequence ID" value="NZ_AYZP01000002.1"/>
</dbReference>
<dbReference type="PANTHER" id="PTHR38454">
    <property type="entry name" value="INTEGRAL MEMBRANE PROTEIN-RELATED"/>
    <property type="match status" value="1"/>
</dbReference>
<gene>
    <name evidence="2" type="ORF">BN55_00450</name>
</gene>
<feature type="transmembrane region" description="Helical" evidence="1">
    <location>
        <begin position="378"/>
        <end position="395"/>
    </location>
</feature>
<accession>I7IVP6</accession>
<organism evidence="2 3">
    <name type="scientific">Lactobacillus hominis DSM 23910 = CRBIP 24.179</name>
    <dbReference type="NCBI Taxonomy" id="1423758"/>
    <lineage>
        <taxon>Bacteria</taxon>
        <taxon>Bacillati</taxon>
        <taxon>Bacillota</taxon>
        <taxon>Bacilli</taxon>
        <taxon>Lactobacillales</taxon>
        <taxon>Lactobacillaceae</taxon>
        <taxon>Lactobacillus</taxon>
    </lineage>
</organism>
<feature type="transmembrane region" description="Helical" evidence="1">
    <location>
        <begin position="134"/>
        <end position="156"/>
    </location>
</feature>